<dbReference type="InterPro" id="IPR033139">
    <property type="entry name" value="Caspase_cys_AS"/>
</dbReference>
<dbReference type="InterPro" id="IPR016129">
    <property type="entry name" value="Caspase_his_AS"/>
</dbReference>
<dbReference type="InParanoid" id="A0A1S3IQF8"/>
<dbReference type="PANTHER" id="PTHR10454">
    <property type="entry name" value="CASPASE"/>
    <property type="match status" value="1"/>
</dbReference>
<reference evidence="11" key="1">
    <citation type="submission" date="2025-08" db="UniProtKB">
        <authorList>
            <consortium name="RefSeq"/>
        </authorList>
    </citation>
    <scope>IDENTIFICATION</scope>
    <source>
        <tissue evidence="11">Gonads</tissue>
    </source>
</reference>
<dbReference type="GO" id="GO:0006508">
    <property type="term" value="P:proteolysis"/>
    <property type="evidence" value="ECO:0007669"/>
    <property type="project" value="UniProtKB-KW"/>
</dbReference>
<dbReference type="RefSeq" id="XP_013399774.1">
    <property type="nucleotide sequence ID" value="XM_013544320.1"/>
</dbReference>
<dbReference type="PROSITE" id="PS01121">
    <property type="entry name" value="CASPASE_HIS"/>
    <property type="match status" value="1"/>
</dbReference>
<dbReference type="CDD" id="cd00032">
    <property type="entry name" value="CASc"/>
    <property type="match status" value="1"/>
</dbReference>
<dbReference type="InterPro" id="IPR001309">
    <property type="entry name" value="Pept_C14_p20"/>
</dbReference>
<dbReference type="PANTHER" id="PTHR10454:SF232">
    <property type="entry name" value="AT03047P-RELATED"/>
    <property type="match status" value="1"/>
</dbReference>
<feature type="domain" description="Caspase family p10" evidence="8">
    <location>
        <begin position="188"/>
        <end position="282"/>
    </location>
</feature>
<keyword evidence="10" id="KW-1185">Reference proteome</keyword>
<keyword evidence="6" id="KW-0865">Zymogen</keyword>
<dbReference type="OMA" id="WRNIRRG"/>
<evidence type="ECO:0000256" key="6">
    <source>
        <dbReference type="ARBA" id="ARBA00023145"/>
    </source>
</evidence>
<keyword evidence="2" id="KW-0645">Protease</keyword>
<evidence type="ECO:0000256" key="1">
    <source>
        <dbReference type="ARBA" id="ARBA00010134"/>
    </source>
</evidence>
<dbReference type="SUPFAM" id="SSF52129">
    <property type="entry name" value="Caspase-like"/>
    <property type="match status" value="1"/>
</dbReference>
<keyword evidence="5" id="KW-0788">Thiol protease</keyword>
<dbReference type="Gene3D" id="3.40.50.1460">
    <property type="match status" value="1"/>
</dbReference>
<sequence length="288" mass="32739">MDDSEPDLVDANLAHAAGGYPGSQRARLPEEIVENEYNFNHPNRGYAIIINNRKFEHHTEMPERNGTDLDAAALYQRLSALDFKVELVNNLRREEMRSKLEEVAKRNHSDNDCVVVAILTHGEEGVVYGVDGWIELEKLVAPFKGDKCLTLVGKPKIFFVQACRGNKLDHGVEVCDAEVVKDEPDAATVFRVPSEADFLMAYSVVPGYFSWRNSTNGSWFIQSLCKVLEKFGHTLDIMTMMTRVNRMVAFDYESNANKEYMSKKKQIPCITSMLTKDLYFRPKLPGRH</sequence>
<dbReference type="PROSITE" id="PS01122">
    <property type="entry name" value="CASPASE_CYS"/>
    <property type="match status" value="1"/>
</dbReference>
<evidence type="ECO:0000256" key="3">
    <source>
        <dbReference type="ARBA" id="ARBA00022703"/>
    </source>
</evidence>
<dbReference type="PROSITE" id="PS50207">
    <property type="entry name" value="CASPASE_P10"/>
    <property type="match status" value="1"/>
</dbReference>
<protein>
    <submittedName>
        <fullName evidence="11">Caspase-3</fullName>
    </submittedName>
</protein>
<dbReference type="GO" id="GO:0004197">
    <property type="term" value="F:cysteine-type endopeptidase activity"/>
    <property type="evidence" value="ECO:0007669"/>
    <property type="project" value="InterPro"/>
</dbReference>
<dbReference type="InterPro" id="IPR002398">
    <property type="entry name" value="Pept_C14"/>
</dbReference>
<evidence type="ECO:0000259" key="9">
    <source>
        <dbReference type="PROSITE" id="PS50208"/>
    </source>
</evidence>
<dbReference type="FunFam" id="3.40.50.1460:FF:000001">
    <property type="entry name" value="Caspase-3 preproprotein"/>
    <property type="match status" value="1"/>
</dbReference>
<name>A0A1S3IQF8_LINAN</name>
<evidence type="ECO:0000256" key="5">
    <source>
        <dbReference type="ARBA" id="ARBA00022807"/>
    </source>
</evidence>
<evidence type="ECO:0000256" key="2">
    <source>
        <dbReference type="ARBA" id="ARBA00022670"/>
    </source>
</evidence>
<evidence type="ECO:0000313" key="10">
    <source>
        <dbReference type="Proteomes" id="UP000085678"/>
    </source>
</evidence>
<organism evidence="10 11">
    <name type="scientific">Lingula anatina</name>
    <name type="common">Brachiopod</name>
    <name type="synonym">Lingula unguis</name>
    <dbReference type="NCBI Taxonomy" id="7574"/>
    <lineage>
        <taxon>Eukaryota</taxon>
        <taxon>Metazoa</taxon>
        <taxon>Spiralia</taxon>
        <taxon>Lophotrochozoa</taxon>
        <taxon>Brachiopoda</taxon>
        <taxon>Linguliformea</taxon>
        <taxon>Lingulata</taxon>
        <taxon>Lingulida</taxon>
        <taxon>Linguloidea</taxon>
        <taxon>Lingulidae</taxon>
        <taxon>Lingula</taxon>
    </lineage>
</organism>
<evidence type="ECO:0000256" key="4">
    <source>
        <dbReference type="ARBA" id="ARBA00022801"/>
    </source>
</evidence>
<dbReference type="GO" id="GO:0006915">
    <property type="term" value="P:apoptotic process"/>
    <property type="evidence" value="ECO:0007669"/>
    <property type="project" value="UniProtKB-KW"/>
</dbReference>
<dbReference type="GeneID" id="106165948"/>
<dbReference type="PROSITE" id="PS50208">
    <property type="entry name" value="CASPASE_P20"/>
    <property type="match status" value="1"/>
</dbReference>
<evidence type="ECO:0000256" key="7">
    <source>
        <dbReference type="RuleBase" id="RU003971"/>
    </source>
</evidence>
<gene>
    <name evidence="11" type="primary">LOC106165948</name>
</gene>
<dbReference type="Pfam" id="PF00656">
    <property type="entry name" value="Peptidase_C14"/>
    <property type="match status" value="1"/>
</dbReference>
<dbReference type="PRINTS" id="PR00376">
    <property type="entry name" value="IL1BCENZYME"/>
</dbReference>
<dbReference type="KEGG" id="lak:106165948"/>
<evidence type="ECO:0000259" key="8">
    <source>
        <dbReference type="PROSITE" id="PS50207"/>
    </source>
</evidence>
<dbReference type="FunCoup" id="A0A1S3IQF8">
    <property type="interactions" value="1270"/>
</dbReference>
<comment type="similarity">
    <text evidence="1 7">Belongs to the peptidase C14A family.</text>
</comment>
<dbReference type="OrthoDB" id="6116485at2759"/>
<dbReference type="GO" id="GO:0043525">
    <property type="term" value="P:positive regulation of neuron apoptotic process"/>
    <property type="evidence" value="ECO:0007669"/>
    <property type="project" value="TreeGrafter"/>
</dbReference>
<dbReference type="InterPro" id="IPR029030">
    <property type="entry name" value="Caspase-like_dom_sf"/>
</dbReference>
<dbReference type="AlphaFoldDB" id="A0A1S3IQF8"/>
<dbReference type="InterPro" id="IPR015917">
    <property type="entry name" value="Pept_C14A"/>
</dbReference>
<dbReference type="STRING" id="7574.A0A1S3IQF8"/>
<dbReference type="GO" id="GO:0005737">
    <property type="term" value="C:cytoplasm"/>
    <property type="evidence" value="ECO:0007669"/>
    <property type="project" value="TreeGrafter"/>
</dbReference>
<keyword evidence="4" id="KW-0378">Hydrolase</keyword>
<proteinExistence type="inferred from homology"/>
<dbReference type="SMART" id="SM00115">
    <property type="entry name" value="CASc"/>
    <property type="match status" value="1"/>
</dbReference>
<accession>A0A1S3IQF8</accession>
<dbReference type="InterPro" id="IPR002138">
    <property type="entry name" value="Pept_C14_p10"/>
</dbReference>
<keyword evidence="3" id="KW-0053">Apoptosis</keyword>
<evidence type="ECO:0000313" key="11">
    <source>
        <dbReference type="RefSeq" id="XP_013399774.1"/>
    </source>
</evidence>
<feature type="domain" description="Caspase family p20" evidence="9">
    <location>
        <begin position="43"/>
        <end position="167"/>
    </location>
</feature>
<dbReference type="Proteomes" id="UP000085678">
    <property type="component" value="Unplaced"/>
</dbReference>
<dbReference type="InterPro" id="IPR011600">
    <property type="entry name" value="Pept_C14_caspase"/>
</dbReference>